<reference evidence="4 5" key="1">
    <citation type="submission" date="2013-04" db="EMBL/GenBank/DDBJ databases">
        <title>Oceanococcus atlanticus 22II-S10r2 Genome Sequencing.</title>
        <authorList>
            <person name="Lai Q."/>
            <person name="Li G."/>
            <person name="Shao Z."/>
        </authorList>
    </citation>
    <scope>NUCLEOTIDE SEQUENCE [LARGE SCALE GENOMIC DNA]</scope>
    <source>
        <strain evidence="4 5">22II-S10r2</strain>
    </source>
</reference>
<name>A0A1Y1SIH5_9GAMM</name>
<comment type="caution">
    <text evidence="4">The sequence shown here is derived from an EMBL/GenBank/DDBJ whole genome shotgun (WGS) entry which is preliminary data.</text>
</comment>
<dbReference type="PANTHER" id="PTHR12215">
    <property type="entry name" value="PHOSPHOPANTETHEINE TRANSFERASE"/>
    <property type="match status" value="1"/>
</dbReference>
<feature type="domain" description="4'-phosphopantetheinyl transferase" evidence="3">
    <location>
        <begin position="76"/>
        <end position="151"/>
    </location>
</feature>
<dbReference type="Gene3D" id="3.90.470.20">
    <property type="entry name" value="4'-phosphopantetheinyl transferase domain"/>
    <property type="match status" value="1"/>
</dbReference>
<evidence type="ECO:0000313" key="4">
    <source>
        <dbReference type="EMBL" id="ORE89101.1"/>
    </source>
</evidence>
<evidence type="ECO:0000259" key="3">
    <source>
        <dbReference type="Pfam" id="PF01648"/>
    </source>
</evidence>
<dbReference type="SUPFAM" id="SSF56214">
    <property type="entry name" value="4'-phosphopantetheinyl transferase"/>
    <property type="match status" value="2"/>
</dbReference>
<dbReference type="GO" id="GO:0008897">
    <property type="term" value="F:holo-[acyl-carrier-protein] synthase activity"/>
    <property type="evidence" value="ECO:0007669"/>
    <property type="project" value="InterPro"/>
</dbReference>
<dbReference type="OrthoDB" id="9808281at2"/>
<sequence length="212" mass="23544">MRRIWVCRVPQLTPRRLRPLAHALRDRVLGEVLGEDCRWAPDARGKPQVLHPGGWHMSLSHSRDAVALMLAEQPAGIDIEPRARKARWAALARRQFHADECAQLEAQAASGFASAALALWTAKEAWAKASGEGVVGMARAPSLRWQDGRWALPAGHADSLQQFLLWDEMVVSVYLMHSAVQALDWVCLSARAQDGVWCFEPTLPCPVAEFRA</sequence>
<evidence type="ECO:0000256" key="1">
    <source>
        <dbReference type="ARBA" id="ARBA00010990"/>
    </source>
</evidence>
<accession>A0A1Y1SIH5</accession>
<dbReference type="InterPro" id="IPR037143">
    <property type="entry name" value="4-PPantetheinyl_Trfase_dom_sf"/>
</dbReference>
<dbReference type="Pfam" id="PF01648">
    <property type="entry name" value="ACPS"/>
    <property type="match status" value="1"/>
</dbReference>
<dbReference type="PANTHER" id="PTHR12215:SF15">
    <property type="entry name" value="4'-PHOSPHOPANTETHEINYL TRANSFERASE SUPERFAMILY-RELATED"/>
    <property type="match status" value="1"/>
</dbReference>
<comment type="similarity">
    <text evidence="1">Belongs to the P-Pant transferase superfamily. Gsp/Sfp/HetI/AcpT family.</text>
</comment>
<dbReference type="InterPro" id="IPR050559">
    <property type="entry name" value="P-Pant_transferase_sf"/>
</dbReference>
<protein>
    <submittedName>
        <fullName evidence="4">Phosphopantetheinyl transferase</fullName>
    </submittedName>
</protein>
<dbReference type="GO" id="GO:0019878">
    <property type="term" value="P:lysine biosynthetic process via aminoadipic acid"/>
    <property type="evidence" value="ECO:0007669"/>
    <property type="project" value="TreeGrafter"/>
</dbReference>
<dbReference type="InterPro" id="IPR008278">
    <property type="entry name" value="4-PPantetheinyl_Trfase_dom"/>
</dbReference>
<dbReference type="AlphaFoldDB" id="A0A1Y1SIH5"/>
<keyword evidence="5" id="KW-1185">Reference proteome</keyword>
<dbReference type="RefSeq" id="WP_083559916.1">
    <property type="nucleotide sequence ID" value="NZ_AQQV01000001.1"/>
</dbReference>
<dbReference type="GO" id="GO:0000287">
    <property type="term" value="F:magnesium ion binding"/>
    <property type="evidence" value="ECO:0007669"/>
    <property type="project" value="InterPro"/>
</dbReference>
<proteinExistence type="inferred from homology"/>
<keyword evidence="2 4" id="KW-0808">Transferase</keyword>
<dbReference type="EMBL" id="AQQV01000001">
    <property type="protein sequence ID" value="ORE89101.1"/>
    <property type="molecule type" value="Genomic_DNA"/>
</dbReference>
<dbReference type="GO" id="GO:0005829">
    <property type="term" value="C:cytosol"/>
    <property type="evidence" value="ECO:0007669"/>
    <property type="project" value="TreeGrafter"/>
</dbReference>
<dbReference type="STRING" id="1317117.ATO7_04460"/>
<gene>
    <name evidence="4" type="ORF">ATO7_04460</name>
</gene>
<evidence type="ECO:0000313" key="5">
    <source>
        <dbReference type="Proteomes" id="UP000192342"/>
    </source>
</evidence>
<organism evidence="4 5">
    <name type="scientific">Oceanococcus atlanticus</name>
    <dbReference type="NCBI Taxonomy" id="1317117"/>
    <lineage>
        <taxon>Bacteria</taxon>
        <taxon>Pseudomonadati</taxon>
        <taxon>Pseudomonadota</taxon>
        <taxon>Gammaproteobacteria</taxon>
        <taxon>Chromatiales</taxon>
        <taxon>Oceanococcaceae</taxon>
        <taxon>Oceanococcus</taxon>
    </lineage>
</organism>
<evidence type="ECO:0000256" key="2">
    <source>
        <dbReference type="ARBA" id="ARBA00022679"/>
    </source>
</evidence>
<dbReference type="Proteomes" id="UP000192342">
    <property type="component" value="Unassembled WGS sequence"/>
</dbReference>